<keyword evidence="1" id="KW-0472">Membrane</keyword>
<protein>
    <submittedName>
        <fullName evidence="2">Uncharacterized protein</fullName>
    </submittedName>
</protein>
<dbReference type="EMBL" id="DTGD01000108">
    <property type="protein sequence ID" value="HGB35831.1"/>
    <property type="molecule type" value="Genomic_DNA"/>
</dbReference>
<proteinExistence type="predicted"/>
<name>A0A7V3NV48_UNCW3</name>
<accession>A0A7V3NV48</accession>
<keyword evidence="1" id="KW-1133">Transmembrane helix</keyword>
<gene>
    <name evidence="2" type="ORF">ENV38_02845</name>
</gene>
<feature type="transmembrane region" description="Helical" evidence="1">
    <location>
        <begin position="20"/>
        <end position="46"/>
    </location>
</feature>
<organism evidence="2">
    <name type="scientific">candidate division WOR-3 bacterium</name>
    <dbReference type="NCBI Taxonomy" id="2052148"/>
    <lineage>
        <taxon>Bacteria</taxon>
        <taxon>Bacteria division WOR-3</taxon>
    </lineage>
</organism>
<comment type="caution">
    <text evidence="2">The sequence shown here is derived from an EMBL/GenBank/DDBJ whole genome shotgun (WGS) entry which is preliminary data.</text>
</comment>
<keyword evidence="1" id="KW-0812">Transmembrane</keyword>
<sequence length="166" mass="18961">MSIFAFATNQVIYGVENRDLIILVIAAVIGLIFGQYSILNLTYLFAKHELEHINGKLLIKVGNLEASVEPSKIAIYRIKNIGFLLLKDADVKLSKYPFLANFIVKSPFLFHFSFFGCHSYPMFFRDSKALEKFREINRNIFGEEIVISAELLSLKEISVLLQDHTL</sequence>
<evidence type="ECO:0000313" key="2">
    <source>
        <dbReference type="EMBL" id="HGB35831.1"/>
    </source>
</evidence>
<reference evidence="2" key="1">
    <citation type="journal article" date="2020" name="mSystems">
        <title>Genome- and Community-Level Interaction Insights into Carbon Utilization and Element Cycling Functions of Hydrothermarchaeota in Hydrothermal Sediment.</title>
        <authorList>
            <person name="Zhou Z."/>
            <person name="Liu Y."/>
            <person name="Xu W."/>
            <person name="Pan J."/>
            <person name="Luo Z.H."/>
            <person name="Li M."/>
        </authorList>
    </citation>
    <scope>NUCLEOTIDE SEQUENCE [LARGE SCALE GENOMIC DNA]</scope>
    <source>
        <strain evidence="2">SpSt-754</strain>
    </source>
</reference>
<evidence type="ECO:0000256" key="1">
    <source>
        <dbReference type="SAM" id="Phobius"/>
    </source>
</evidence>
<dbReference type="AlphaFoldDB" id="A0A7V3NV48"/>